<evidence type="ECO:0000313" key="1">
    <source>
        <dbReference type="EMBL" id="KAK7846422.1"/>
    </source>
</evidence>
<sequence>MPVFGLHLVSILKEKREIFERHRGERKTSQGRHYRRPPTTRKIYFFCRRTTRAVIGSLAYLAEFQ</sequence>
<accession>A0AAW0L491</accession>
<organism evidence="1 2">
    <name type="scientific">Quercus suber</name>
    <name type="common">Cork oak</name>
    <dbReference type="NCBI Taxonomy" id="58331"/>
    <lineage>
        <taxon>Eukaryota</taxon>
        <taxon>Viridiplantae</taxon>
        <taxon>Streptophyta</taxon>
        <taxon>Embryophyta</taxon>
        <taxon>Tracheophyta</taxon>
        <taxon>Spermatophyta</taxon>
        <taxon>Magnoliopsida</taxon>
        <taxon>eudicotyledons</taxon>
        <taxon>Gunneridae</taxon>
        <taxon>Pentapetalae</taxon>
        <taxon>rosids</taxon>
        <taxon>fabids</taxon>
        <taxon>Fagales</taxon>
        <taxon>Fagaceae</taxon>
        <taxon>Quercus</taxon>
    </lineage>
</organism>
<protein>
    <recommendedName>
        <fullName evidence="3">Ribosomal protein S14</fullName>
    </recommendedName>
</protein>
<name>A0AAW0L491_QUESU</name>
<gene>
    <name evidence="1" type="ORF">CFP56_008010</name>
</gene>
<dbReference type="EMBL" id="PKMF04000155">
    <property type="protein sequence ID" value="KAK7846422.1"/>
    <property type="molecule type" value="Genomic_DNA"/>
</dbReference>
<dbReference type="Proteomes" id="UP000237347">
    <property type="component" value="Unassembled WGS sequence"/>
</dbReference>
<keyword evidence="2" id="KW-1185">Reference proteome</keyword>
<dbReference type="AlphaFoldDB" id="A0AAW0L491"/>
<proteinExistence type="predicted"/>
<evidence type="ECO:0008006" key="3">
    <source>
        <dbReference type="Google" id="ProtNLM"/>
    </source>
</evidence>
<evidence type="ECO:0000313" key="2">
    <source>
        <dbReference type="Proteomes" id="UP000237347"/>
    </source>
</evidence>
<reference evidence="1 2" key="1">
    <citation type="journal article" date="2018" name="Sci. Data">
        <title>The draft genome sequence of cork oak.</title>
        <authorList>
            <person name="Ramos A.M."/>
            <person name="Usie A."/>
            <person name="Barbosa P."/>
            <person name="Barros P.M."/>
            <person name="Capote T."/>
            <person name="Chaves I."/>
            <person name="Simoes F."/>
            <person name="Abreu I."/>
            <person name="Carrasquinho I."/>
            <person name="Faro C."/>
            <person name="Guimaraes J.B."/>
            <person name="Mendonca D."/>
            <person name="Nobrega F."/>
            <person name="Rodrigues L."/>
            <person name="Saibo N.J.M."/>
            <person name="Varela M.C."/>
            <person name="Egas C."/>
            <person name="Matos J."/>
            <person name="Miguel C.M."/>
            <person name="Oliveira M.M."/>
            <person name="Ricardo C.P."/>
            <person name="Goncalves S."/>
        </authorList>
    </citation>
    <scope>NUCLEOTIDE SEQUENCE [LARGE SCALE GENOMIC DNA]</scope>
    <source>
        <strain evidence="2">cv. HL8</strain>
    </source>
</reference>
<comment type="caution">
    <text evidence="1">The sequence shown here is derived from an EMBL/GenBank/DDBJ whole genome shotgun (WGS) entry which is preliminary data.</text>
</comment>